<evidence type="ECO:0000313" key="2">
    <source>
        <dbReference type="EMBL" id="CUN36733.1"/>
    </source>
</evidence>
<organism evidence="2 3">
    <name type="scientific">Dorea longicatena</name>
    <dbReference type="NCBI Taxonomy" id="88431"/>
    <lineage>
        <taxon>Bacteria</taxon>
        <taxon>Bacillati</taxon>
        <taxon>Bacillota</taxon>
        <taxon>Clostridia</taxon>
        <taxon>Lachnospirales</taxon>
        <taxon>Lachnospiraceae</taxon>
        <taxon>Dorea</taxon>
    </lineage>
</organism>
<evidence type="ECO:0000259" key="1">
    <source>
        <dbReference type="Pfam" id="PF04326"/>
    </source>
</evidence>
<dbReference type="Gene3D" id="3.30.950.30">
    <property type="entry name" value="Schlafen, AAA domain"/>
    <property type="match status" value="1"/>
</dbReference>
<sequence>MNGMNDLPLDRIVEILAAKGREGEYWDYKQEWHENMADLLKDIICFANTPHDANCYLLFGIDDDGHIVGMKKNRRKQADILEAMDNLWFIGDVRPEISVETVVVNEIEVDVLTVYDTQKTPIYLKRNYGEMLAGCIYMRNGDKNTPNRGMASIDDVERLWKKRFGLLQTPLEYIIGRLQYQTEWKQQDHIYYNMYRPEYQLKILKGDEDYLIPEFYAYTMSNKSTSYEMLQIIAGDTILEEYQIVVLDSGRYKTPVPEWGFAGYDRYRIDHKFTYKYFVKGSTEYRLQQFFLDGENEEAIYANRRLMEVVLLYETEDEKSAFEAYIEDNQEEIMERISKKDRYSYIQATNEPDTKECIKRLNTGLVLNEMLREWRK</sequence>
<dbReference type="RefSeq" id="WP_055180106.1">
    <property type="nucleotide sequence ID" value="NZ_CABIWY010000001.1"/>
</dbReference>
<gene>
    <name evidence="2" type="ORF">ERS852423_00177</name>
</gene>
<evidence type="ECO:0000313" key="3">
    <source>
        <dbReference type="Proteomes" id="UP000095439"/>
    </source>
</evidence>
<proteinExistence type="predicted"/>
<name>A0A173WB77_9FIRM</name>
<dbReference type="InterPro" id="IPR038461">
    <property type="entry name" value="Schlafen_AlbA_2_dom_sf"/>
</dbReference>
<protein>
    <submittedName>
        <fullName evidence="2">Divergent AAA domain</fullName>
    </submittedName>
</protein>
<accession>A0A173WB77</accession>
<dbReference type="InterPro" id="IPR007421">
    <property type="entry name" value="Schlafen_AlbA_2_dom"/>
</dbReference>
<dbReference type="Pfam" id="PF04326">
    <property type="entry name" value="SLFN_AlbA_2"/>
    <property type="match status" value="1"/>
</dbReference>
<dbReference type="AlphaFoldDB" id="A0A173WB77"/>
<dbReference type="Proteomes" id="UP000095439">
    <property type="component" value="Unassembled WGS sequence"/>
</dbReference>
<reference evidence="2 3" key="1">
    <citation type="submission" date="2015-09" db="EMBL/GenBank/DDBJ databases">
        <authorList>
            <consortium name="Pathogen Informatics"/>
        </authorList>
    </citation>
    <scope>NUCLEOTIDE SEQUENCE [LARGE SCALE GENOMIC DNA]</scope>
    <source>
        <strain evidence="2 3">2789STDY5608866</strain>
    </source>
</reference>
<feature type="domain" description="Schlafen AlbA-2" evidence="1">
    <location>
        <begin position="22"/>
        <end position="146"/>
    </location>
</feature>
<dbReference type="EMBL" id="CYYY01000001">
    <property type="protein sequence ID" value="CUN36733.1"/>
    <property type="molecule type" value="Genomic_DNA"/>
</dbReference>